<dbReference type="Gene3D" id="3.30.40.10">
    <property type="entry name" value="Zinc/RING finger domain, C3HC4 (zinc finger)"/>
    <property type="match status" value="1"/>
</dbReference>
<dbReference type="AlphaFoldDB" id="A0A813G2M4"/>
<dbReference type="PROSITE" id="PS50127">
    <property type="entry name" value="UBC_2"/>
    <property type="match status" value="1"/>
</dbReference>
<accession>A0A813G2M4</accession>
<dbReference type="PANTHER" id="PTHR24067">
    <property type="entry name" value="UBIQUITIN-CONJUGATING ENZYME E2"/>
    <property type="match status" value="1"/>
</dbReference>
<keyword evidence="3" id="KW-1185">Reference proteome</keyword>
<dbReference type="InterPro" id="IPR050113">
    <property type="entry name" value="Ub_conjugating_enzyme"/>
</dbReference>
<dbReference type="SUPFAM" id="SSF57850">
    <property type="entry name" value="RING/U-box"/>
    <property type="match status" value="1"/>
</dbReference>
<dbReference type="EMBL" id="CAJNNV010027506">
    <property type="protein sequence ID" value="CAE8620543.1"/>
    <property type="molecule type" value="Genomic_DNA"/>
</dbReference>
<name>A0A813G2M4_POLGL</name>
<reference evidence="2" key="1">
    <citation type="submission" date="2021-02" db="EMBL/GenBank/DDBJ databases">
        <authorList>
            <person name="Dougan E. K."/>
            <person name="Rhodes N."/>
            <person name="Thang M."/>
            <person name="Chan C."/>
        </authorList>
    </citation>
    <scope>NUCLEOTIDE SEQUENCE</scope>
</reference>
<evidence type="ECO:0000259" key="1">
    <source>
        <dbReference type="PROSITE" id="PS50127"/>
    </source>
</evidence>
<dbReference type="Pfam" id="PF00179">
    <property type="entry name" value="UQ_con"/>
    <property type="match status" value="1"/>
</dbReference>
<comment type="caution">
    <text evidence="2">The sequence shown here is derived from an EMBL/GenBank/DDBJ whole genome shotgun (WGS) entry which is preliminary data.</text>
</comment>
<proteinExistence type="predicted"/>
<dbReference type="InterPro" id="IPR016135">
    <property type="entry name" value="UBQ-conjugating_enzyme/RWD"/>
</dbReference>
<dbReference type="InterPro" id="IPR000608">
    <property type="entry name" value="UBC"/>
</dbReference>
<dbReference type="OrthoDB" id="283577at2759"/>
<evidence type="ECO:0000313" key="3">
    <source>
        <dbReference type="Proteomes" id="UP000654075"/>
    </source>
</evidence>
<protein>
    <recommendedName>
        <fullName evidence="1">UBC core domain-containing protein</fullName>
    </recommendedName>
</protein>
<sequence>MQCVCFLSAEALLSRETQFPLPWVEVYPSDDSECWRVLLQGPAETPYAETFFELVIDFPQSYPFEPPSVRFLTPPLHVNISKDGRICNLILSRRKYSVSTSMVDIIFRIYQLLHSPNQLEPLNTEVAQLRIDLQREAGKFEEEVRKHAVKTAFRSPEQFHTARGVQAPSAYEMQLRCPFSHQLLFDPVVTPAGHVCERQALLWAIGSNSSSAAALLFASGPKLKMHSADFLCDFRDCPAVKHKVAAWRRKHCGLAAACG</sequence>
<dbReference type="SMART" id="SM00212">
    <property type="entry name" value="UBCc"/>
    <property type="match status" value="1"/>
</dbReference>
<dbReference type="Gene3D" id="3.10.110.10">
    <property type="entry name" value="Ubiquitin Conjugating Enzyme"/>
    <property type="match status" value="1"/>
</dbReference>
<dbReference type="InterPro" id="IPR013083">
    <property type="entry name" value="Znf_RING/FYVE/PHD"/>
</dbReference>
<dbReference type="Proteomes" id="UP000654075">
    <property type="component" value="Unassembled WGS sequence"/>
</dbReference>
<feature type="domain" description="UBC core" evidence="1">
    <location>
        <begin position="2"/>
        <end position="153"/>
    </location>
</feature>
<dbReference type="SUPFAM" id="SSF54495">
    <property type="entry name" value="UBC-like"/>
    <property type="match status" value="1"/>
</dbReference>
<organism evidence="2 3">
    <name type="scientific">Polarella glacialis</name>
    <name type="common">Dinoflagellate</name>
    <dbReference type="NCBI Taxonomy" id="89957"/>
    <lineage>
        <taxon>Eukaryota</taxon>
        <taxon>Sar</taxon>
        <taxon>Alveolata</taxon>
        <taxon>Dinophyceae</taxon>
        <taxon>Suessiales</taxon>
        <taxon>Suessiaceae</taxon>
        <taxon>Polarella</taxon>
    </lineage>
</organism>
<evidence type="ECO:0000313" key="2">
    <source>
        <dbReference type="EMBL" id="CAE8620543.1"/>
    </source>
</evidence>
<gene>
    <name evidence="2" type="ORF">PGLA1383_LOCUS38095</name>
</gene>